<dbReference type="RefSeq" id="WP_087507008.1">
    <property type="nucleotide sequence ID" value="NZ_BMDX01000019.1"/>
</dbReference>
<dbReference type="OrthoDB" id="6400902at2"/>
<dbReference type="Proteomes" id="UP000619743">
    <property type="component" value="Unassembled WGS sequence"/>
</dbReference>
<proteinExistence type="predicted"/>
<organism evidence="1 2">
    <name type="scientific">Neiella marina</name>
    <dbReference type="NCBI Taxonomy" id="508461"/>
    <lineage>
        <taxon>Bacteria</taxon>
        <taxon>Pseudomonadati</taxon>
        <taxon>Pseudomonadota</taxon>
        <taxon>Gammaproteobacteria</taxon>
        <taxon>Alteromonadales</taxon>
        <taxon>Echinimonadaceae</taxon>
        <taxon>Neiella</taxon>
    </lineage>
</organism>
<gene>
    <name evidence="1" type="ORF">GCM10011369_30260</name>
</gene>
<name>A0A8J2U889_9GAMM</name>
<dbReference type="AlphaFoldDB" id="A0A8J2U889"/>
<accession>A0A8J2U889</accession>
<dbReference type="EMBL" id="BMDX01000019">
    <property type="protein sequence ID" value="GGA86154.1"/>
    <property type="molecule type" value="Genomic_DNA"/>
</dbReference>
<sequence>MSIGIMFGQFAGCFSAVRRRAMVAALIVAGGAVPACQWPTTEQFDVVVNHPGMKPGESKLRQLNRQQSWSGEVRFFVDVNSVFCGEGICRVDPVRLYWNELGQYLGYELSRGVALEKAEGIDFDAADYDKLDAILAFADSDLKHLTPEKLLSRPRGDSGADAFSGASVLVNENHVVSGAIWTSYTLWHWVHSDLVAAIRNHTADYLGADKVVDLVRAGNRQQQLFAIEQLLRLSRFDGQAQQAVLALSPSATGVLAEHVMMFAEQLAGQDYWQFVQRLFQRANDDIVSQLLSTLLAARRVVPANVVDQLSEQLAVTDNLQHIYLLLDVIQRQPSAQSMSAVAALINHPNFIVSRRAYWSLADSEFAADYQTELEHFRNQYTDRL</sequence>
<reference evidence="2" key="1">
    <citation type="journal article" date="2019" name="Int. J. Syst. Evol. Microbiol.">
        <title>The Global Catalogue of Microorganisms (GCM) 10K type strain sequencing project: providing services to taxonomists for standard genome sequencing and annotation.</title>
        <authorList>
            <consortium name="The Broad Institute Genomics Platform"/>
            <consortium name="The Broad Institute Genome Sequencing Center for Infectious Disease"/>
            <person name="Wu L."/>
            <person name="Ma J."/>
        </authorList>
    </citation>
    <scope>NUCLEOTIDE SEQUENCE [LARGE SCALE GENOMIC DNA]</scope>
    <source>
        <strain evidence="2">CGMCC 1.10130</strain>
    </source>
</reference>
<evidence type="ECO:0000313" key="1">
    <source>
        <dbReference type="EMBL" id="GGA86154.1"/>
    </source>
</evidence>
<keyword evidence="2" id="KW-1185">Reference proteome</keyword>
<evidence type="ECO:0000313" key="2">
    <source>
        <dbReference type="Proteomes" id="UP000619743"/>
    </source>
</evidence>
<comment type="caution">
    <text evidence="1">The sequence shown here is derived from an EMBL/GenBank/DDBJ whole genome shotgun (WGS) entry which is preliminary data.</text>
</comment>
<protein>
    <submittedName>
        <fullName evidence="1">Uncharacterized protein</fullName>
    </submittedName>
</protein>